<evidence type="ECO:0000259" key="1">
    <source>
        <dbReference type="Pfam" id="PF00149"/>
    </source>
</evidence>
<dbReference type="Gene3D" id="3.60.21.10">
    <property type="match status" value="1"/>
</dbReference>
<accession>A0A6L3B2L3</accession>
<feature type="domain" description="Calcineurin-like phosphoesterase" evidence="1">
    <location>
        <begin position="8"/>
        <end position="294"/>
    </location>
</feature>
<dbReference type="InterPro" id="IPR029052">
    <property type="entry name" value="Metallo-depent_PP-like"/>
</dbReference>
<dbReference type="PANTHER" id="PTHR37844:SF2">
    <property type="entry name" value="SER_THR PROTEIN PHOSPHATASE SUPERFAMILY (AFU_ORTHOLOGUE AFUA_1G14840)"/>
    <property type="match status" value="1"/>
</dbReference>
<dbReference type="InterPro" id="IPR004843">
    <property type="entry name" value="Calcineurin-like_PHP"/>
</dbReference>
<evidence type="ECO:0000313" key="2">
    <source>
        <dbReference type="EMBL" id="KAA0686176.1"/>
    </source>
</evidence>
<gene>
    <name evidence="2" type="ORF">DS837_10780</name>
</gene>
<dbReference type="AlphaFoldDB" id="A0A6L3B2L3"/>
<dbReference type="SUPFAM" id="SSF56300">
    <property type="entry name" value="Metallo-dependent phosphatases"/>
    <property type="match status" value="1"/>
</dbReference>
<name>A0A6L3B2L3_AZOBR</name>
<evidence type="ECO:0000313" key="3">
    <source>
        <dbReference type="Proteomes" id="UP000476837"/>
    </source>
</evidence>
<dbReference type="EMBL" id="QOKV01000005">
    <property type="protein sequence ID" value="KAA0686176.1"/>
    <property type="molecule type" value="Genomic_DNA"/>
</dbReference>
<protein>
    <submittedName>
        <fullName evidence="2">Metallophosphoesterase</fullName>
    </submittedName>
</protein>
<reference evidence="2 3" key="1">
    <citation type="submission" date="2018-07" db="EMBL/GenBank/DDBJ databases">
        <title>Genome sequence of Roseomonas fauriae ATCC 49958.</title>
        <authorList>
            <person name="Sant'Anna F.H."/>
            <person name="Baldani J.I."/>
            <person name="Zilli J.E."/>
            <person name="Reis V.M."/>
            <person name="Hartmann A."/>
            <person name="Cruz L."/>
            <person name="de Souza E.M."/>
            <person name="de Oliveira Pedrosa F."/>
            <person name="Passaglia L.M.P."/>
        </authorList>
    </citation>
    <scope>NUCLEOTIDE SEQUENCE [LARGE SCALE GENOMIC DNA]</scope>
    <source>
        <strain evidence="2 3">ATCC 49958</strain>
    </source>
</reference>
<dbReference type="Proteomes" id="UP000476837">
    <property type="component" value="Unassembled WGS sequence"/>
</dbReference>
<dbReference type="Pfam" id="PF00149">
    <property type="entry name" value="Metallophos"/>
    <property type="match status" value="1"/>
</dbReference>
<proteinExistence type="predicted"/>
<dbReference type="GO" id="GO:0016787">
    <property type="term" value="F:hydrolase activity"/>
    <property type="evidence" value="ECO:0007669"/>
    <property type="project" value="InterPro"/>
</dbReference>
<comment type="caution">
    <text evidence="2">The sequence shown here is derived from an EMBL/GenBank/DDBJ whole genome shotgun (WGS) entry which is preliminary data.</text>
</comment>
<sequence>MVEGDMARIAVMSDTHLEHETFRWAHCTACGSTLSSRHAREGARCHCGRSAIKVQGTMRRLVGPAEWLPPPTPGWGFEVGRAGVDLVVLAGDIHRGAEGIAWAAQEFEGIPTVYVAGNHEFYGGELHSGLEDLRAAAAKTSNVAFLERSARTFQLDGRPVRVLGATLWTDYELNAPPDFNAVQRLRAVDEAMMTAEEKLNDHRLIEIRESLVRRPFRGRDALALHQTTVDWLDDELRRSGSDDAVIIATHHAPARGSDLPPHQASGLSPAFVSDLEDLVREHEPVLWVHGHTHTSCDYMVGATRVLSNQRGYPDEPAAALFRPLVVDI</sequence>
<dbReference type="PANTHER" id="PTHR37844">
    <property type="entry name" value="SER/THR PROTEIN PHOSPHATASE SUPERFAMILY (AFU_ORTHOLOGUE AFUA_1G14840)"/>
    <property type="match status" value="1"/>
</dbReference>
<organism evidence="2 3">
    <name type="scientific">Azospirillum brasilense</name>
    <dbReference type="NCBI Taxonomy" id="192"/>
    <lineage>
        <taxon>Bacteria</taxon>
        <taxon>Pseudomonadati</taxon>
        <taxon>Pseudomonadota</taxon>
        <taxon>Alphaproteobacteria</taxon>
        <taxon>Rhodospirillales</taxon>
        <taxon>Azospirillaceae</taxon>
        <taxon>Azospirillum</taxon>
    </lineage>
</organism>